<feature type="domain" description="Calcineurin-like phosphoesterase" evidence="2">
    <location>
        <begin position="33"/>
        <end position="250"/>
    </location>
</feature>
<accession>A0ABS3ASN6</accession>
<protein>
    <submittedName>
        <fullName evidence="4">NAD nucleotidase</fullName>
    </submittedName>
</protein>
<dbReference type="InterPro" id="IPR006420">
    <property type="entry name" value="NadN"/>
</dbReference>
<dbReference type="Pfam" id="PF00149">
    <property type="entry name" value="Metallophos"/>
    <property type="match status" value="2"/>
</dbReference>
<keyword evidence="5" id="KW-1185">Reference proteome</keyword>
<dbReference type="Proteomes" id="UP000717534">
    <property type="component" value="Unassembled WGS sequence"/>
</dbReference>
<dbReference type="InterPro" id="IPR029052">
    <property type="entry name" value="Metallo-depent_PP-like"/>
</dbReference>
<dbReference type="PRINTS" id="PR01607">
    <property type="entry name" value="APYRASEFAMLY"/>
</dbReference>
<dbReference type="SUPFAM" id="SSF56300">
    <property type="entry name" value="Metallo-dependent phosphatases"/>
    <property type="match status" value="2"/>
</dbReference>
<dbReference type="InterPro" id="IPR004843">
    <property type="entry name" value="Calcineurin-like_PHP"/>
</dbReference>
<dbReference type="PANTHER" id="PTHR11575">
    <property type="entry name" value="5'-NUCLEOTIDASE-RELATED"/>
    <property type="match status" value="1"/>
</dbReference>
<dbReference type="InterPro" id="IPR006179">
    <property type="entry name" value="5_nucleotidase/apyrase"/>
</dbReference>
<dbReference type="EMBL" id="JAFITO010000005">
    <property type="protein sequence ID" value="MBN4068124.1"/>
    <property type="molecule type" value="Genomic_DNA"/>
</dbReference>
<dbReference type="SUPFAM" id="SSF63446">
    <property type="entry name" value="Type I dockerin domain"/>
    <property type="match status" value="1"/>
</dbReference>
<gene>
    <name evidence="4" type="primary">nadN</name>
    <name evidence="4" type="ORF">JYU06_01170</name>
</gene>
<dbReference type="PANTHER" id="PTHR11575:SF24">
    <property type="entry name" value="5'-NUCLEOTIDASE"/>
    <property type="match status" value="1"/>
</dbReference>
<evidence type="ECO:0000313" key="5">
    <source>
        <dbReference type="Proteomes" id="UP000717534"/>
    </source>
</evidence>
<dbReference type="SUPFAM" id="SSF49363">
    <property type="entry name" value="Purple acid phosphatase, N-terminal domain"/>
    <property type="match status" value="1"/>
</dbReference>
<dbReference type="Pfam" id="PF00404">
    <property type="entry name" value="Dockerin_1"/>
    <property type="match status" value="1"/>
</dbReference>
<dbReference type="Gene3D" id="3.60.21.10">
    <property type="match status" value="2"/>
</dbReference>
<reference evidence="4 5" key="1">
    <citation type="submission" date="2021-02" db="EMBL/GenBank/DDBJ databases">
        <title>Activity-based single-cell genomes from oceanic crustal fluid captures similar information to metagenomic and metatranscriptomic surveys with orders of magnitude less sampling.</title>
        <authorList>
            <person name="D'Angelo T.S."/>
            <person name="Orcutt B.N."/>
        </authorList>
    </citation>
    <scope>NUCLEOTIDE SEQUENCE [LARGE SCALE GENOMIC DNA]</scope>
    <source>
        <strain evidence="4">AH-315-G02</strain>
    </source>
</reference>
<dbReference type="InterPro" id="IPR002105">
    <property type="entry name" value="Dockerin_1_rpt"/>
</dbReference>
<dbReference type="InterPro" id="IPR008963">
    <property type="entry name" value="Purple_acid_Pase-like_N"/>
</dbReference>
<comment type="caution">
    <text evidence="4">The sequence shown here is derived from an EMBL/GenBank/DDBJ whole genome shotgun (WGS) entry which is preliminary data.</text>
</comment>
<dbReference type="Gene3D" id="1.10.1330.10">
    <property type="entry name" value="Dockerin domain"/>
    <property type="match status" value="1"/>
</dbReference>
<evidence type="ECO:0000313" key="4">
    <source>
        <dbReference type="EMBL" id="MBN4068124.1"/>
    </source>
</evidence>
<dbReference type="InterPro" id="IPR036907">
    <property type="entry name" value="5'-Nucleotdase_C_sf"/>
</dbReference>
<dbReference type="NCBIfam" id="TIGR01530">
    <property type="entry name" value="nadN"/>
    <property type="match status" value="1"/>
</dbReference>
<feature type="domain" description="Calcineurin-like phosphoesterase" evidence="2">
    <location>
        <begin position="757"/>
        <end position="981"/>
    </location>
</feature>
<feature type="domain" description="5'-Nucleotidase C-terminal" evidence="3">
    <location>
        <begin position="405"/>
        <end position="548"/>
    </location>
</feature>
<evidence type="ECO:0000259" key="3">
    <source>
        <dbReference type="Pfam" id="PF02872"/>
    </source>
</evidence>
<dbReference type="Gene3D" id="3.90.780.10">
    <property type="entry name" value="5'-Nucleotidase, C-terminal domain"/>
    <property type="match status" value="1"/>
</dbReference>
<sequence>MKFKSGKYIQSAAVTAAILFGGSAICQAGALDLRLIHMNDIHSHLASKNSSLYLNGEKTYVEMGGMPRATTMVNILASEKTNHLILNAGDTFQGTLFYSLFKGDATATMMNQINWDAIVLGNHEFDDGDAHLANYLDKLNAAIVAANVVPASGNVLEGKWSPYIIKEIGGERVGIIGIDVKQKTRESSQPSDEITFLDEVTTAQHYADILRNDEGVDKIILLSHYGLSNDIDLARQVDGIDVIIGGDSHSLLGDLSDLGLSSSHPYPINETSLSGEPVCIAQAWDYAKMVGSLDVNFDDNGVVSSCSGNSILLLGDSFKRKNENGQQVEVSPAERAAIDAVVDELDNVAIVSEDAAAVSALQVYQDQVDELKNEVVGQAAEDLSHIRIPGSDYLGNNGNNFPLGSEIAPLVAKSFYNLSLRADACIQNAGGVRTNVASGDVSIDTAYTLLPFSNTLFEIEMKGSEIKQVLEDAISNYYDYGGSSGSFPYAYALKYDINMANPINKRIMNLEIKNREIGDWSIIDPDKLYVIVTNSYIASGKDGYRTFKTVQDLRGSGTDTYLDYAMSFVNMMQSLTDQGSLLRPLPQEEHCIKSYVSGHDFRVTPYLQNPTKDGMTILWMSETSEEGAVEIAGIGRFSSEPVLAADLAYHPTEIEKYFNENDPGAPYLHRVRIEGLTAGTSYDYTVHQGSSSYIGTLKTAPERGVDIRFIVYADSETEPESTGKTRRCSAPYGDFDRQYWLDQTEGYAINIQAMATRKPDFIGIVGDLVEAGNEQRDWDEFWQHNAGRYNNIGGSVPIFPAVGNHENHAGSDGGGGFYTAPLAKDAVARYRTYFETPDNESGKPEHQDRYYRIDFGPVTYITIDGSNGNPNKSDQDTNWYLHGEGETSADNPDWGEGEAPDFNPGSKQYQWLEEQLADAQKKSRFTFVQFHHSPYSVGPHGFNPGAAGLSNGEDTQSGVPMRVLTPLFNQYGVDAVFGGHDEMYEHSLVDGIHFFDVGIGGDGLRGPYMGEDGKYDYPGNNPNQIFLAHLDAPETWEGNQLVDGGKHYGHLEVNIRKTDGVWEAELTPVYVFPLMDENGGIQYDISGNPLFERRIYDDVTQLNRSVSDVDGDGDTDRNDIAIVRKHMRQAAENYPNCDIDGDGRITILDARQMVSLCSRPGCAVE</sequence>
<evidence type="ECO:0000259" key="2">
    <source>
        <dbReference type="Pfam" id="PF00149"/>
    </source>
</evidence>
<keyword evidence="1" id="KW-0732">Signal</keyword>
<dbReference type="InterPro" id="IPR008334">
    <property type="entry name" value="5'-Nucleotdase_C"/>
</dbReference>
<dbReference type="InterPro" id="IPR036439">
    <property type="entry name" value="Dockerin_dom_sf"/>
</dbReference>
<proteinExistence type="predicted"/>
<dbReference type="Gene3D" id="2.60.40.380">
    <property type="entry name" value="Purple acid phosphatase-like, N-terminal"/>
    <property type="match status" value="1"/>
</dbReference>
<dbReference type="Pfam" id="PF02872">
    <property type="entry name" value="5_nucleotid_C"/>
    <property type="match status" value="1"/>
</dbReference>
<organism evidence="4 5">
    <name type="scientific">Desulfotalea psychrophila</name>
    <dbReference type="NCBI Taxonomy" id="84980"/>
    <lineage>
        <taxon>Bacteria</taxon>
        <taxon>Pseudomonadati</taxon>
        <taxon>Thermodesulfobacteriota</taxon>
        <taxon>Desulfobulbia</taxon>
        <taxon>Desulfobulbales</taxon>
        <taxon>Desulfocapsaceae</taxon>
        <taxon>Desulfotalea</taxon>
    </lineage>
</organism>
<name>A0ABS3ASN6_9BACT</name>
<dbReference type="SUPFAM" id="SSF55816">
    <property type="entry name" value="5'-nucleotidase (syn. UDP-sugar hydrolase), C-terminal domain"/>
    <property type="match status" value="1"/>
</dbReference>
<evidence type="ECO:0000256" key="1">
    <source>
        <dbReference type="ARBA" id="ARBA00022729"/>
    </source>
</evidence>